<feature type="compositionally biased region" description="Basic and acidic residues" evidence="3">
    <location>
        <begin position="971"/>
        <end position="980"/>
    </location>
</feature>
<dbReference type="EMBL" id="JAGTJS010000002">
    <property type="protein sequence ID" value="KAH7274302.1"/>
    <property type="molecule type" value="Genomic_DNA"/>
</dbReference>
<protein>
    <recommendedName>
        <fullName evidence="4">DH domain-containing protein</fullName>
    </recommendedName>
</protein>
<evidence type="ECO:0000313" key="5">
    <source>
        <dbReference type="EMBL" id="KAH7274302.1"/>
    </source>
</evidence>
<comment type="caution">
    <text evidence="5">The sequence shown here is derived from an EMBL/GenBank/DDBJ whole genome shotgun (WGS) entry which is preliminary data.</text>
</comment>
<sequence>MDHDMDMALHAGLQPDLQDVDSGLGNPNFEPHQDLHRHPQRHRLHRSRDLDLDHERRLVRDADAQAQAYLQGQLPHDPELRHHQHPEHHLLDPALAAAPASHLDYHGAYSHPPAPYADDVLDPTSANAHHAFTPVNPDDFYKSYRAIPLQNHPETLPMAASTPRPSLRSNGDGSTPKHPVLSPTRTNLRSASNPVDNRPALPGYKPTASHPSVRDLKKRFDQNGAAPSSIPRAPAHTGAAAKTRRDVGGPSTQPRNGATSYSTLRDGSGTSNSPSASSSSARSQRSRFVAEDQVSNNSQSFASRIGKPRSAVSGNPNASKSMTNLAPKSPPQPTSASPTPSRSQGLLFGEILPEQRNLLTAGYGIEGVRPRRTSESSLHHPWSHQRSLSDPPDVAEPSSPSTWYRSLNGDGVDGQPAQDPAHKGHTRSQSDIPKSQSGPTPSRKTPSRKGTASNTAAAGGSASKLPRSVRKLSSPSDTTPSSTRSNSPSTFKRPPTVNGRISRAGTPTSRAKTPTSRAKTPTQGGVTRKAAPRSLVTPTSNNRLQANIIAPPPKLSPPLRSSRPRQPVSVATTASSRMRAVERARSPAPPSFPPSKIAEPSPRRRKISVGPIDFEQRREHIRLAYTKSIRESQALEARQKAAERRRRDMEATAKAKAKAAAAASASTGTSPRTPESDAVDSPATSDIPPVPPIPDNHAMPEPPVIQEPGSPELSTATEVQNALNVIDPGVSHGQAHLDTHEDHPSPAMDDSTMSPVDIASALPPAALTIASPEATPPAESVVRDSDSPTLGVPGSFPAPSPIADAVVRPQTADSATSETTQFDNEPQTTPPRPVLSPLQVPITIVKPPSPQAQRTVTPPKVEYQYPFHDEPDSPVQPRTTHDTIQDSHDTTPRHSAVEEPVIPGAFTVFEEDVRSQPDHQSLFEATIAVLPSHPPYEDPRPAEEPEETVPFPRIEHDYESECQTESEADEGGVHYHHEDEGAITDTCTEETDDHNRTEECRSESQFDDRVSSHRASTCESFDADGTDDHEYPHYEHQRPESSTNLMVPTLSAPNRASQQSAWTDYTVDSAEVSPATRSPAFPDIDDEDDTGDHGHVTIFETMSIHRDRGPTIRPLEMHSTQPEVRPSIDSSRSPYLGHQLPELDTGDGFSVPYLSNRASKSFSYFPSPNHEPPPIPASTSGSACNSQRASGVFYEQSQSGSTFINSERGSEDYMPTMMTPQSMDTASLGTQNQYFADSATLNGDGASEAQDKNGPTGKEKQRLIQRRNVIKELVDTEAVFVRDMNIVEEIYKGTAEACPKLDGNTVKLIFRNTDEIISFHTSFFAQVKEAVSAVYAMQGRRSNLSREGSFMSEPGHLNPADIDDAKDRTVALGPVFKANMEKMKLAHEGFLRNSDGAAKRLIQIQQDPTVKVWLNECNEVAKDLTAAWDLDSLLIKPMQRITKYPNLIMTLLQHTPQDHPDREGLLEAKDILETAIIEINKTKKNFELVGQIVGRKRKESDVKAGFARAFGKRVDKLQGSGSRQSEDADYAKLNEKFGDDYLRLQVVLRDVEFYTRQVSAYVHEFLQYLSSIELVMRLQPGNYPELESKWVQFNISIQDLEKVALEEHLSQVRKHVIEPFEHVIKAYGNPSLAMKKRQKRRVDFERYEQLKRAGKSIDSKLNELVEQYEALNDTLKKELPKLSALTEKIGNICLGNFVNIQAKWYGIWKEKMKVVLGDCPDMPDLKEVVATFHRDFPYAQEQVANVGILNPAYRGRVSQSTTRSMDEASSLRIRSRPSENDSRGRGHSVNGEQAPGLPPPDVLKRHSGSYTMSPTSAGAGTIPSPHQYYYRDYYAGISSHQQGTASPLSPEMPGSSRSFAASTRPSTGRSFDSGGLPRQSSDSNTHHLRDSHTTYSSQNQPQEGRRFSGLFHSALPMADGPEDSARSSRASSRERGPTADGYNVLWLAASLFEFNIATTKHEAGYPYLVYQAGEIFDVIAEKGELWLAKNQDDPSDQVGWIWSKHFAKLADF</sequence>
<name>A0A9P9L5E4_FUSSL</name>
<feature type="compositionally biased region" description="Basic and acidic residues" evidence="3">
    <location>
        <begin position="879"/>
        <end position="897"/>
    </location>
</feature>
<feature type="region of interest" description="Disordered" evidence="3">
    <location>
        <begin position="1"/>
        <end position="48"/>
    </location>
</feature>
<feature type="region of interest" description="Disordered" evidence="3">
    <location>
        <begin position="1164"/>
        <end position="1189"/>
    </location>
</feature>
<feature type="region of interest" description="Disordered" evidence="3">
    <location>
        <begin position="1916"/>
        <end position="1937"/>
    </location>
</feature>
<feature type="compositionally biased region" description="Polar residues" evidence="3">
    <location>
        <begin position="250"/>
        <end position="265"/>
    </location>
</feature>
<feature type="region of interest" description="Disordered" evidence="3">
    <location>
        <begin position="1071"/>
        <end position="1090"/>
    </location>
</feature>
<evidence type="ECO:0000259" key="4">
    <source>
        <dbReference type="PROSITE" id="PS50010"/>
    </source>
</evidence>
<dbReference type="CDD" id="cd07589">
    <property type="entry name" value="BAR_DNMBP"/>
    <property type="match status" value="1"/>
</dbReference>
<dbReference type="GO" id="GO:0032955">
    <property type="term" value="P:regulation of division septum assembly"/>
    <property type="evidence" value="ECO:0007669"/>
    <property type="project" value="TreeGrafter"/>
</dbReference>
<evidence type="ECO:0000256" key="3">
    <source>
        <dbReference type="SAM" id="MobiDB-lite"/>
    </source>
</evidence>
<feature type="compositionally biased region" description="Basic and acidic residues" evidence="3">
    <location>
        <begin position="1923"/>
        <end position="1937"/>
    </location>
</feature>
<feature type="compositionally biased region" description="Low complexity" evidence="3">
    <location>
        <begin position="654"/>
        <end position="670"/>
    </location>
</feature>
<feature type="region of interest" description="Disordered" evidence="3">
    <location>
        <begin position="770"/>
        <end position="836"/>
    </location>
</feature>
<dbReference type="PANTHER" id="PTHR22834:SF20">
    <property type="entry name" value="SH3 DOMAIN-CONTAINING PROTEIN"/>
    <property type="match status" value="1"/>
</dbReference>
<feature type="region of interest" description="Disordered" evidence="3">
    <location>
        <begin position="1840"/>
        <end position="1904"/>
    </location>
</feature>
<evidence type="ECO:0000313" key="6">
    <source>
        <dbReference type="Proteomes" id="UP000736672"/>
    </source>
</evidence>
<feature type="compositionally biased region" description="Polar residues" evidence="3">
    <location>
        <begin position="427"/>
        <end position="444"/>
    </location>
</feature>
<gene>
    <name evidence="5" type="ORF">B0J15DRAFT_125889</name>
</gene>
<dbReference type="InterPro" id="IPR051492">
    <property type="entry name" value="Dynamin-Rho_GEF"/>
</dbReference>
<keyword evidence="6" id="KW-1185">Reference proteome</keyword>
<keyword evidence="2" id="KW-0175">Coiled coil</keyword>
<keyword evidence="1" id="KW-0344">Guanine-nucleotide releasing factor</keyword>
<feature type="region of interest" description="Disordered" evidence="3">
    <location>
        <begin position="152"/>
        <end position="345"/>
    </location>
</feature>
<dbReference type="PANTHER" id="PTHR22834">
    <property type="entry name" value="NUCLEAR FUSION PROTEIN FUS2"/>
    <property type="match status" value="1"/>
</dbReference>
<feature type="compositionally biased region" description="Polar residues" evidence="3">
    <location>
        <begin position="312"/>
        <end position="324"/>
    </location>
</feature>
<dbReference type="PROSITE" id="PS50010">
    <property type="entry name" value="DH_2"/>
    <property type="match status" value="1"/>
</dbReference>
<dbReference type="Gene3D" id="1.20.900.10">
    <property type="entry name" value="Dbl homology (DH) domain"/>
    <property type="match status" value="1"/>
</dbReference>
<feature type="region of interest" description="Disordered" evidence="3">
    <location>
        <begin position="634"/>
        <end position="757"/>
    </location>
</feature>
<dbReference type="InterPro" id="IPR004148">
    <property type="entry name" value="BAR_dom"/>
</dbReference>
<feature type="compositionally biased region" description="Low complexity" evidence="3">
    <location>
        <begin position="268"/>
        <end position="287"/>
    </location>
</feature>
<reference evidence="5" key="1">
    <citation type="journal article" date="2021" name="Nat. Commun.">
        <title>Genetic determinants of endophytism in the Arabidopsis root mycobiome.</title>
        <authorList>
            <person name="Mesny F."/>
            <person name="Miyauchi S."/>
            <person name="Thiergart T."/>
            <person name="Pickel B."/>
            <person name="Atanasova L."/>
            <person name="Karlsson M."/>
            <person name="Huettel B."/>
            <person name="Barry K.W."/>
            <person name="Haridas S."/>
            <person name="Chen C."/>
            <person name="Bauer D."/>
            <person name="Andreopoulos W."/>
            <person name="Pangilinan J."/>
            <person name="LaButti K."/>
            <person name="Riley R."/>
            <person name="Lipzen A."/>
            <person name="Clum A."/>
            <person name="Drula E."/>
            <person name="Henrissat B."/>
            <person name="Kohler A."/>
            <person name="Grigoriev I.V."/>
            <person name="Martin F.M."/>
            <person name="Hacquard S."/>
        </authorList>
    </citation>
    <scope>NUCLEOTIDE SEQUENCE</scope>
    <source>
        <strain evidence="5">FSSC 5 MPI-SDFR-AT-0091</strain>
    </source>
</reference>
<feature type="compositionally biased region" description="Low complexity" evidence="3">
    <location>
        <begin position="450"/>
        <end position="463"/>
    </location>
</feature>
<feature type="coiled-coil region" evidence="2">
    <location>
        <begin position="1647"/>
        <end position="1685"/>
    </location>
</feature>
<accession>A0A9P9L5E4</accession>
<dbReference type="CDD" id="cd00160">
    <property type="entry name" value="RhoGEF"/>
    <property type="match status" value="1"/>
</dbReference>
<feature type="compositionally biased region" description="Polar residues" evidence="3">
    <location>
        <begin position="505"/>
        <end position="525"/>
    </location>
</feature>
<feature type="region of interest" description="Disordered" evidence="3">
    <location>
        <begin position="863"/>
        <end position="900"/>
    </location>
</feature>
<feature type="compositionally biased region" description="Polar residues" evidence="3">
    <location>
        <begin position="1118"/>
        <end position="1133"/>
    </location>
</feature>
<feature type="region of interest" description="Disordered" evidence="3">
    <location>
        <begin position="1756"/>
        <end position="1823"/>
    </location>
</feature>
<dbReference type="InterPro" id="IPR027267">
    <property type="entry name" value="AH/BAR_dom_sf"/>
</dbReference>
<dbReference type="GO" id="GO:0031991">
    <property type="term" value="P:regulation of actomyosin contractile ring contraction"/>
    <property type="evidence" value="ECO:0007669"/>
    <property type="project" value="TreeGrafter"/>
</dbReference>
<feature type="compositionally biased region" description="Low complexity" evidence="3">
    <location>
        <begin position="557"/>
        <end position="567"/>
    </location>
</feature>
<dbReference type="Gene3D" id="1.20.1270.60">
    <property type="entry name" value="Arfaptin homology (AH) domain/BAR domain"/>
    <property type="match status" value="1"/>
</dbReference>
<feature type="compositionally biased region" description="Polar residues" evidence="3">
    <location>
        <begin position="1808"/>
        <end position="1818"/>
    </location>
</feature>
<feature type="compositionally biased region" description="Basic and acidic residues" evidence="3">
    <location>
        <begin position="212"/>
        <end position="221"/>
    </location>
</feature>
<evidence type="ECO:0000256" key="2">
    <source>
        <dbReference type="SAM" id="Coils"/>
    </source>
</evidence>
<feature type="domain" description="DH" evidence="4">
    <location>
        <begin position="1265"/>
        <end position="1482"/>
    </location>
</feature>
<feature type="compositionally biased region" description="Polar residues" evidence="3">
    <location>
        <begin position="1893"/>
        <end position="1902"/>
    </location>
</feature>
<dbReference type="Pfam" id="PF00621">
    <property type="entry name" value="RhoGEF"/>
    <property type="match status" value="1"/>
</dbReference>
<dbReference type="SMART" id="SM00325">
    <property type="entry name" value="RhoGEF"/>
    <property type="match status" value="1"/>
</dbReference>
<organism evidence="5 6">
    <name type="scientific">Fusarium solani</name>
    <name type="common">Filamentous fungus</name>
    <dbReference type="NCBI Taxonomy" id="169388"/>
    <lineage>
        <taxon>Eukaryota</taxon>
        <taxon>Fungi</taxon>
        <taxon>Dikarya</taxon>
        <taxon>Ascomycota</taxon>
        <taxon>Pezizomycotina</taxon>
        <taxon>Sordariomycetes</taxon>
        <taxon>Hypocreomycetidae</taxon>
        <taxon>Hypocreales</taxon>
        <taxon>Nectriaceae</taxon>
        <taxon>Fusarium</taxon>
        <taxon>Fusarium solani species complex</taxon>
    </lineage>
</organism>
<feature type="compositionally biased region" description="Polar residues" evidence="3">
    <location>
        <begin position="293"/>
        <end position="302"/>
    </location>
</feature>
<feature type="compositionally biased region" description="Polar residues" evidence="3">
    <location>
        <begin position="1177"/>
        <end position="1189"/>
    </location>
</feature>
<feature type="compositionally biased region" description="Basic and acidic residues" evidence="3">
    <location>
        <begin position="993"/>
        <end position="1011"/>
    </location>
</feature>
<dbReference type="GO" id="GO:0005737">
    <property type="term" value="C:cytoplasm"/>
    <property type="evidence" value="ECO:0007669"/>
    <property type="project" value="InterPro"/>
</dbReference>
<dbReference type="InterPro" id="IPR000219">
    <property type="entry name" value="DH_dom"/>
</dbReference>
<feature type="compositionally biased region" description="Basic and acidic residues" evidence="3">
    <location>
        <begin position="1026"/>
        <end position="1039"/>
    </location>
</feature>
<dbReference type="OrthoDB" id="10256089at2759"/>
<dbReference type="Proteomes" id="UP000736672">
    <property type="component" value="Unassembled WGS sequence"/>
</dbReference>
<feature type="region of interest" description="Disordered" evidence="3">
    <location>
        <begin position="959"/>
        <end position="1046"/>
    </location>
</feature>
<dbReference type="GO" id="GO:0005085">
    <property type="term" value="F:guanyl-nucleotide exchange factor activity"/>
    <property type="evidence" value="ECO:0007669"/>
    <property type="project" value="UniProtKB-KW"/>
</dbReference>
<feature type="region of interest" description="Disordered" evidence="3">
    <location>
        <begin position="1118"/>
        <end position="1143"/>
    </location>
</feature>
<dbReference type="SUPFAM" id="SSF48065">
    <property type="entry name" value="DBL homology domain (DH-domain)"/>
    <property type="match status" value="1"/>
</dbReference>
<evidence type="ECO:0000256" key="1">
    <source>
        <dbReference type="ARBA" id="ARBA00022658"/>
    </source>
</evidence>
<feature type="compositionally biased region" description="Basic and acidic residues" evidence="3">
    <location>
        <begin position="637"/>
        <end position="653"/>
    </location>
</feature>
<feature type="compositionally biased region" description="Low complexity" evidence="3">
    <location>
        <begin position="334"/>
        <end position="344"/>
    </location>
</feature>
<proteinExistence type="predicted"/>
<feature type="compositionally biased region" description="Pro residues" evidence="3">
    <location>
        <begin position="688"/>
        <end position="705"/>
    </location>
</feature>
<feature type="compositionally biased region" description="Polar residues" evidence="3">
    <location>
        <begin position="1855"/>
        <end position="1870"/>
    </location>
</feature>
<dbReference type="Pfam" id="PF03114">
    <property type="entry name" value="BAR"/>
    <property type="match status" value="1"/>
</dbReference>
<feature type="region of interest" description="Disordered" evidence="3">
    <location>
        <begin position="1238"/>
        <end position="1261"/>
    </location>
</feature>
<feature type="region of interest" description="Disordered" evidence="3">
    <location>
        <begin position="370"/>
        <end position="613"/>
    </location>
</feature>
<feature type="compositionally biased region" description="Polar residues" evidence="3">
    <location>
        <begin position="183"/>
        <end position="195"/>
    </location>
</feature>
<feature type="compositionally biased region" description="Basic and acidic residues" evidence="3">
    <location>
        <begin position="735"/>
        <end position="744"/>
    </location>
</feature>
<dbReference type="InterPro" id="IPR035899">
    <property type="entry name" value="DBL_dom_sf"/>
</dbReference>
<feature type="compositionally biased region" description="Polar residues" evidence="3">
    <location>
        <begin position="536"/>
        <end position="545"/>
    </location>
</feature>
<feature type="compositionally biased region" description="Acidic residues" evidence="3">
    <location>
        <begin position="960"/>
        <end position="970"/>
    </location>
</feature>
<feature type="compositionally biased region" description="Polar residues" evidence="3">
    <location>
        <begin position="811"/>
        <end position="827"/>
    </location>
</feature>
<feature type="compositionally biased region" description="Polar residues" evidence="3">
    <location>
        <begin position="712"/>
        <end position="723"/>
    </location>
</feature>
<feature type="compositionally biased region" description="Polar residues" evidence="3">
    <location>
        <begin position="163"/>
        <end position="173"/>
    </location>
</feature>
<dbReference type="SUPFAM" id="SSF103657">
    <property type="entry name" value="BAR/IMD domain-like"/>
    <property type="match status" value="1"/>
</dbReference>
<feature type="compositionally biased region" description="Low complexity" evidence="3">
    <location>
        <begin position="473"/>
        <end position="490"/>
    </location>
</feature>